<sequence>MYASVMFKVTRKQHRGFFKECYLFLHSPQHNWWPSPFTLAKALLKVESQGQIRRTLEKQRQVSQCQGLM</sequence>
<accession>A0A5B7GGW2</accession>
<comment type="caution">
    <text evidence="1">The sequence shown here is derived from an EMBL/GenBank/DDBJ whole genome shotgun (WGS) entry which is preliminary data.</text>
</comment>
<reference evidence="1 2" key="1">
    <citation type="submission" date="2019-05" db="EMBL/GenBank/DDBJ databases">
        <title>Another draft genome of Portunus trituberculatus and its Hox gene families provides insights of decapod evolution.</title>
        <authorList>
            <person name="Jeong J.-H."/>
            <person name="Song I."/>
            <person name="Kim S."/>
            <person name="Choi T."/>
            <person name="Kim D."/>
            <person name="Ryu S."/>
            <person name="Kim W."/>
        </authorList>
    </citation>
    <scope>NUCLEOTIDE SEQUENCE [LARGE SCALE GENOMIC DNA]</scope>
    <source>
        <tissue evidence="1">Muscle</tissue>
    </source>
</reference>
<dbReference type="EMBL" id="VSRR010016582">
    <property type="protein sequence ID" value="MPC59460.1"/>
    <property type="molecule type" value="Genomic_DNA"/>
</dbReference>
<protein>
    <submittedName>
        <fullName evidence="1">Uncharacterized protein</fullName>
    </submittedName>
</protein>
<organism evidence="1 2">
    <name type="scientific">Portunus trituberculatus</name>
    <name type="common">Swimming crab</name>
    <name type="synonym">Neptunus trituberculatus</name>
    <dbReference type="NCBI Taxonomy" id="210409"/>
    <lineage>
        <taxon>Eukaryota</taxon>
        <taxon>Metazoa</taxon>
        <taxon>Ecdysozoa</taxon>
        <taxon>Arthropoda</taxon>
        <taxon>Crustacea</taxon>
        <taxon>Multicrustacea</taxon>
        <taxon>Malacostraca</taxon>
        <taxon>Eumalacostraca</taxon>
        <taxon>Eucarida</taxon>
        <taxon>Decapoda</taxon>
        <taxon>Pleocyemata</taxon>
        <taxon>Brachyura</taxon>
        <taxon>Eubrachyura</taxon>
        <taxon>Portunoidea</taxon>
        <taxon>Portunidae</taxon>
        <taxon>Portuninae</taxon>
        <taxon>Portunus</taxon>
    </lineage>
</organism>
<dbReference type="Proteomes" id="UP000324222">
    <property type="component" value="Unassembled WGS sequence"/>
</dbReference>
<gene>
    <name evidence="1" type="ORF">E2C01_053479</name>
</gene>
<name>A0A5B7GGW2_PORTR</name>
<evidence type="ECO:0000313" key="1">
    <source>
        <dbReference type="EMBL" id="MPC59460.1"/>
    </source>
</evidence>
<evidence type="ECO:0000313" key="2">
    <source>
        <dbReference type="Proteomes" id="UP000324222"/>
    </source>
</evidence>
<keyword evidence="2" id="KW-1185">Reference proteome</keyword>
<dbReference type="AlphaFoldDB" id="A0A5B7GGW2"/>
<proteinExistence type="predicted"/>